<dbReference type="SUPFAM" id="SSF51556">
    <property type="entry name" value="Metallo-dependent hydrolases"/>
    <property type="match status" value="1"/>
</dbReference>
<reference evidence="2 3" key="1">
    <citation type="submission" date="2024-04" db="EMBL/GenBank/DDBJ databases">
        <title>Defined microbial consortia suppress multidrug-resistant proinflammatory Enterobacteriaceae via ecological control.</title>
        <authorList>
            <person name="Furuichi M."/>
            <person name="Kawaguchi T."/>
            <person name="Pust M."/>
            <person name="Yasuma K."/>
            <person name="Plichta D."/>
            <person name="Hasegawa N."/>
            <person name="Ohya T."/>
            <person name="Bhattarai S."/>
            <person name="Sasajima S."/>
            <person name="Aoto Y."/>
            <person name="Tuganbaev T."/>
            <person name="Yaginuma M."/>
            <person name="Ueda M."/>
            <person name="Okahashi N."/>
            <person name="Amafuji K."/>
            <person name="Kiridooshi Y."/>
            <person name="Sugita K."/>
            <person name="Strazar M."/>
            <person name="Skelly A."/>
            <person name="Suda W."/>
            <person name="Hattori M."/>
            <person name="Nakamoto N."/>
            <person name="Caballero S."/>
            <person name="Norman J."/>
            <person name="Olle B."/>
            <person name="Tanoue T."/>
            <person name="Arita M."/>
            <person name="Bucci V."/>
            <person name="Atarashi K."/>
            <person name="Xavier R."/>
            <person name="Honda K."/>
        </authorList>
    </citation>
    <scope>NUCLEOTIDE SEQUENCE [LARGE SCALE GENOMIC DNA]</scope>
    <source>
        <strain evidence="3">f13</strain>
    </source>
</reference>
<dbReference type="InterPro" id="IPR013108">
    <property type="entry name" value="Amidohydro_3"/>
</dbReference>
<keyword evidence="3" id="KW-1185">Reference proteome</keyword>
<dbReference type="Gene3D" id="2.30.40.10">
    <property type="entry name" value="Urease, subunit C, domain 1"/>
    <property type="match status" value="1"/>
</dbReference>
<evidence type="ECO:0000313" key="2">
    <source>
        <dbReference type="EMBL" id="GAA6268411.1"/>
    </source>
</evidence>
<comment type="caution">
    <text evidence="2">The sequence shown here is derived from an EMBL/GenBank/DDBJ whole genome shotgun (WGS) entry which is preliminary data.</text>
</comment>
<feature type="domain" description="Amidohydrolase 3" evidence="1">
    <location>
        <begin position="46"/>
        <end position="536"/>
    </location>
</feature>
<protein>
    <submittedName>
        <fullName evidence="2">Amidohydrolase</fullName>
    </submittedName>
</protein>
<dbReference type="InterPro" id="IPR033932">
    <property type="entry name" value="YtcJ-like"/>
</dbReference>
<dbReference type="Proteomes" id="UP001600894">
    <property type="component" value="Unassembled WGS sequence"/>
</dbReference>
<dbReference type="SUPFAM" id="SSF51338">
    <property type="entry name" value="Composite domain of metallo-dependent hydrolases"/>
    <property type="match status" value="1"/>
</dbReference>
<dbReference type="InterPro" id="IPR011059">
    <property type="entry name" value="Metal-dep_hydrolase_composite"/>
</dbReference>
<accession>A0ABQ0AWM6</accession>
<name>A0ABQ0AWM6_9FIRM</name>
<sequence>MKHIYVNGKVYTGELPLVQAFGEEEGKFVFAGSDEEAAALAEPGDKVTDLQGRFVCSGFNDSHMHLLSYGSSLSAARLAAHTGSLKEMLQYFKQFKTAHPVPENGWLMGRGWNQDYFTDTDRMPDRHDLDQVSDTVLVCAVRACGHCLTVNTKALEFLGVTADTPQPEGGRIGMDENGPDGRFFDSAMDQVYHAVLPPDKEEIKRRIRLACCALNSYGITSCQTDDYCVYRDIPWQTVNEAYRELEKAGELTVRVYEQCNFTETADVKGFVEAGNITGAGTEYFKLGPLKLLGDGALGARTAYLSRPYADAPSARGIPVFSQETLDEMIGYANAVGMQTAVHAIGDACLDRVLAAYEKAFKEHPRKDHRHGIVHCQITRPDQLKKIAQMGLHVYAQSIFLDYDNHIVKERVGEELAATSYSWKTLMNMGVSVSNGTDCPVEVPDALASMECAVTRTSLKDHTGPYLPKEAFSVKEALDSYTIRGAEASFEEGIKGKICPGMLADFVVLEQSPFEVKPENIHRISVYGTYLGGKKVFG</sequence>
<dbReference type="Gene3D" id="3.20.20.140">
    <property type="entry name" value="Metal-dependent hydrolases"/>
    <property type="match status" value="1"/>
</dbReference>
<dbReference type="CDD" id="cd01300">
    <property type="entry name" value="YtcJ_like"/>
    <property type="match status" value="1"/>
</dbReference>
<dbReference type="RefSeq" id="WP_176253664.1">
    <property type="nucleotide sequence ID" value="NZ_BAABXL010000001.1"/>
</dbReference>
<dbReference type="Pfam" id="PF07969">
    <property type="entry name" value="Amidohydro_3"/>
    <property type="match status" value="1"/>
</dbReference>
<proteinExistence type="predicted"/>
<evidence type="ECO:0000313" key="3">
    <source>
        <dbReference type="Proteomes" id="UP001600894"/>
    </source>
</evidence>
<dbReference type="PANTHER" id="PTHR22642">
    <property type="entry name" value="IMIDAZOLONEPROPIONASE"/>
    <property type="match status" value="1"/>
</dbReference>
<gene>
    <name evidence="2" type="ORF">F130042H8_14710</name>
</gene>
<dbReference type="PANTHER" id="PTHR22642:SF2">
    <property type="entry name" value="PROTEIN LONG AFTER FAR-RED 3"/>
    <property type="match status" value="1"/>
</dbReference>
<dbReference type="InterPro" id="IPR032466">
    <property type="entry name" value="Metal_Hydrolase"/>
</dbReference>
<organism evidence="2 3">
    <name type="scientific">Enterocloster alcoholdehydrogenati</name>
    <dbReference type="NCBI Taxonomy" id="2547410"/>
    <lineage>
        <taxon>Bacteria</taxon>
        <taxon>Bacillati</taxon>
        <taxon>Bacillota</taxon>
        <taxon>Clostridia</taxon>
        <taxon>Lachnospirales</taxon>
        <taxon>Lachnospiraceae</taxon>
        <taxon>Enterocloster</taxon>
    </lineage>
</organism>
<evidence type="ECO:0000259" key="1">
    <source>
        <dbReference type="Pfam" id="PF07969"/>
    </source>
</evidence>
<dbReference type="EMBL" id="BAABXL010000001">
    <property type="protein sequence ID" value="GAA6268411.1"/>
    <property type="molecule type" value="Genomic_DNA"/>
</dbReference>
<dbReference type="Gene3D" id="3.10.310.70">
    <property type="match status" value="1"/>
</dbReference>